<dbReference type="Gene3D" id="2.120.10.30">
    <property type="entry name" value="TolB, C-terminal domain"/>
    <property type="match status" value="2"/>
</dbReference>
<evidence type="ECO:0000256" key="2">
    <source>
        <dbReference type="SAM" id="MobiDB-lite"/>
    </source>
</evidence>
<accession>A0A1I5GII6</accession>
<dbReference type="InterPro" id="IPR011042">
    <property type="entry name" value="6-blade_b-propeller_TolB-like"/>
</dbReference>
<dbReference type="Pfam" id="PF01436">
    <property type="entry name" value="NHL"/>
    <property type="match status" value="1"/>
</dbReference>
<gene>
    <name evidence="3" type="ORF">SAMN04487859_13122</name>
</gene>
<evidence type="ECO:0000313" key="4">
    <source>
        <dbReference type="Proteomes" id="UP000198599"/>
    </source>
</evidence>
<keyword evidence="1" id="KW-0677">Repeat</keyword>
<dbReference type="InterPro" id="IPR001258">
    <property type="entry name" value="NHL_repeat"/>
</dbReference>
<dbReference type="SUPFAM" id="SSF101898">
    <property type="entry name" value="NHL repeat"/>
    <property type="match status" value="1"/>
</dbReference>
<evidence type="ECO:0000313" key="3">
    <source>
        <dbReference type="EMBL" id="SFO35828.1"/>
    </source>
</evidence>
<dbReference type="OrthoDB" id="9811352at2"/>
<sequence length="392" mass="41679">MKVSLSKSFSPVKAQGTNTSGAPMLRPEGARVILGSDGGALVQSITPSAHLMFGPRGVCLHPDGSLWVADTGHHRILGWKSVPTEDDTPADILLGQPEFGREGRNAKGPVGANTLNVPTGITAFRGGLAVADPWNHRVLIWRDTPTGPDHHADIILGQPDAQSSLANVGLSYAAADTMHWPYGVSSDGNRLIVCDTGNRRVLVWDDPQSTGQPADLVLGQKDFVCRDENGGGAVSGFSMRWPHMAVALRGGLAVADAGNNRVMIWDKFPESNGAAPNSILGQADENACDHNMASYYPTSQAMNMPYALATHEARLIVADTANSRILGFEDLSMTAHADRLTAQPDFAAKGDNRWGIAERDTVCWPYGLSALGSTVAVADSGNNRILIWEVAD</sequence>
<name>A0A1I5GII6_9RHOB</name>
<evidence type="ECO:0000256" key="1">
    <source>
        <dbReference type="ARBA" id="ARBA00022737"/>
    </source>
</evidence>
<dbReference type="GO" id="GO:0000209">
    <property type="term" value="P:protein polyubiquitination"/>
    <property type="evidence" value="ECO:0007669"/>
    <property type="project" value="TreeGrafter"/>
</dbReference>
<dbReference type="Proteomes" id="UP000198599">
    <property type="component" value="Unassembled WGS sequence"/>
</dbReference>
<dbReference type="GO" id="GO:0008270">
    <property type="term" value="F:zinc ion binding"/>
    <property type="evidence" value="ECO:0007669"/>
    <property type="project" value="UniProtKB-KW"/>
</dbReference>
<feature type="region of interest" description="Disordered" evidence="2">
    <location>
        <begin position="1"/>
        <end position="25"/>
    </location>
</feature>
<dbReference type="PANTHER" id="PTHR24104">
    <property type="entry name" value="E3 UBIQUITIN-PROTEIN LIGASE NHLRC1-RELATED"/>
    <property type="match status" value="1"/>
</dbReference>
<dbReference type="CDD" id="cd05819">
    <property type="entry name" value="NHL"/>
    <property type="match status" value="1"/>
</dbReference>
<dbReference type="RefSeq" id="WP_092842170.1">
    <property type="nucleotide sequence ID" value="NZ_FOVP01000031.1"/>
</dbReference>
<keyword evidence="4" id="KW-1185">Reference proteome</keyword>
<dbReference type="GO" id="GO:0043161">
    <property type="term" value="P:proteasome-mediated ubiquitin-dependent protein catabolic process"/>
    <property type="evidence" value="ECO:0007669"/>
    <property type="project" value="TreeGrafter"/>
</dbReference>
<dbReference type="STRING" id="1005928.SAMN04487859_13122"/>
<proteinExistence type="predicted"/>
<feature type="compositionally biased region" description="Polar residues" evidence="2">
    <location>
        <begin position="1"/>
        <end position="21"/>
    </location>
</feature>
<dbReference type="GO" id="GO:0061630">
    <property type="term" value="F:ubiquitin protein ligase activity"/>
    <property type="evidence" value="ECO:0007669"/>
    <property type="project" value="TreeGrafter"/>
</dbReference>
<reference evidence="4" key="1">
    <citation type="submission" date="2016-10" db="EMBL/GenBank/DDBJ databases">
        <authorList>
            <person name="Varghese N."/>
            <person name="Submissions S."/>
        </authorList>
    </citation>
    <scope>NUCLEOTIDE SEQUENCE [LARGE SCALE GENOMIC DNA]</scope>
    <source>
        <strain evidence="4">DSM 28463</strain>
    </source>
</reference>
<organism evidence="3 4">
    <name type="scientific">Roseovarius lutimaris</name>
    <dbReference type="NCBI Taxonomy" id="1005928"/>
    <lineage>
        <taxon>Bacteria</taxon>
        <taxon>Pseudomonadati</taxon>
        <taxon>Pseudomonadota</taxon>
        <taxon>Alphaproteobacteria</taxon>
        <taxon>Rhodobacterales</taxon>
        <taxon>Roseobacteraceae</taxon>
        <taxon>Roseovarius</taxon>
    </lineage>
</organism>
<protein>
    <submittedName>
        <fullName evidence="3">NHL repeat-containing protein</fullName>
    </submittedName>
</protein>
<dbReference type="PANTHER" id="PTHR24104:SF25">
    <property type="entry name" value="PROTEIN LIN-41"/>
    <property type="match status" value="1"/>
</dbReference>
<dbReference type="InterPro" id="IPR050952">
    <property type="entry name" value="TRIM-NHL_E3_ligases"/>
</dbReference>
<dbReference type="EMBL" id="FOVP01000031">
    <property type="protein sequence ID" value="SFO35828.1"/>
    <property type="molecule type" value="Genomic_DNA"/>
</dbReference>
<dbReference type="AlphaFoldDB" id="A0A1I5GII6"/>